<evidence type="ECO:0000256" key="3">
    <source>
        <dbReference type="PIRNR" id="PIRNR000858"/>
    </source>
</evidence>
<keyword evidence="3" id="KW-0496">Mitochondrion</keyword>
<keyword evidence="6" id="KW-1185">Reference proteome</keyword>
<comment type="caution">
    <text evidence="5">The sequence shown here is derived from an EMBL/GenBank/DDBJ whole genome shotgun (WGS) entry which is preliminary data.</text>
</comment>
<dbReference type="Pfam" id="PF01144">
    <property type="entry name" value="CoA_trans"/>
    <property type="match status" value="1"/>
</dbReference>
<evidence type="ECO:0000313" key="5">
    <source>
        <dbReference type="EMBL" id="KAK9845414.1"/>
    </source>
</evidence>
<dbReference type="Gene3D" id="3.40.1080.10">
    <property type="entry name" value="Glutaconate Coenzyme A-transferase"/>
    <property type="match status" value="2"/>
</dbReference>
<dbReference type="GO" id="GO:0008260">
    <property type="term" value="F:succinyl-CoA:3-oxo-acid CoA-transferase activity"/>
    <property type="evidence" value="ECO:0007669"/>
    <property type="project" value="UniProtKB-EC"/>
</dbReference>
<keyword evidence="2 3" id="KW-0808">Transferase</keyword>
<dbReference type="PIRSF" id="PIRSF000858">
    <property type="entry name" value="SCOT-t"/>
    <property type="match status" value="1"/>
</dbReference>
<accession>A0AAW1SGG8</accession>
<proteinExistence type="inferred from homology"/>
<dbReference type="EMBL" id="JALJOU010000003">
    <property type="protein sequence ID" value="KAK9845414.1"/>
    <property type="molecule type" value="Genomic_DNA"/>
</dbReference>
<comment type="similarity">
    <text evidence="1 3">Belongs to the 3-oxoacid CoA-transferase family.</text>
</comment>
<dbReference type="SUPFAM" id="SSF100950">
    <property type="entry name" value="NagB/RpiA/CoA transferase-like"/>
    <property type="match status" value="2"/>
</dbReference>
<comment type="catalytic activity">
    <reaction evidence="3">
        <text>a 3-oxo acid + succinyl-CoA = a 3-oxoacyl-CoA + succinate</text>
        <dbReference type="Rhea" id="RHEA:24564"/>
        <dbReference type="ChEBI" id="CHEBI:30031"/>
        <dbReference type="ChEBI" id="CHEBI:35973"/>
        <dbReference type="ChEBI" id="CHEBI:57292"/>
        <dbReference type="ChEBI" id="CHEBI:90726"/>
        <dbReference type="EC" id="2.8.3.5"/>
    </reaction>
</comment>
<protein>
    <recommendedName>
        <fullName evidence="3">Succinyl-CoA:3-ketoacid-coenzyme A transferase</fullName>
        <ecNumber evidence="3">2.8.3.5</ecNumber>
    </recommendedName>
</protein>
<dbReference type="SMART" id="SM00882">
    <property type="entry name" value="CoA_trans"/>
    <property type="match status" value="1"/>
</dbReference>
<evidence type="ECO:0000256" key="4">
    <source>
        <dbReference type="PIRSR" id="PIRSR000858-1"/>
    </source>
</evidence>
<organism evidence="5 6">
    <name type="scientific">Elliptochloris bilobata</name>
    <dbReference type="NCBI Taxonomy" id="381761"/>
    <lineage>
        <taxon>Eukaryota</taxon>
        <taxon>Viridiplantae</taxon>
        <taxon>Chlorophyta</taxon>
        <taxon>core chlorophytes</taxon>
        <taxon>Trebouxiophyceae</taxon>
        <taxon>Trebouxiophyceae incertae sedis</taxon>
        <taxon>Elliptochloris clade</taxon>
        <taxon>Elliptochloris</taxon>
    </lineage>
</organism>
<name>A0AAW1SGG8_9CHLO</name>
<reference evidence="5 6" key="1">
    <citation type="journal article" date="2024" name="Nat. Commun.">
        <title>Phylogenomics reveals the evolutionary origins of lichenization in chlorophyte algae.</title>
        <authorList>
            <person name="Puginier C."/>
            <person name="Libourel C."/>
            <person name="Otte J."/>
            <person name="Skaloud P."/>
            <person name="Haon M."/>
            <person name="Grisel S."/>
            <person name="Petersen M."/>
            <person name="Berrin J.G."/>
            <person name="Delaux P.M."/>
            <person name="Dal Grande F."/>
            <person name="Keller J."/>
        </authorList>
    </citation>
    <scope>NUCLEOTIDE SEQUENCE [LARGE SCALE GENOMIC DNA]</scope>
    <source>
        <strain evidence="5 6">SAG 245.80</strain>
    </source>
</reference>
<feature type="active site" description="5-glutamyl coenzyme A thioester intermediate" evidence="4">
    <location>
        <position position="365"/>
    </location>
</feature>
<comment type="function">
    <text evidence="3">Key enzyme for ketone body catabolism. Transfers the CoA moiety from succinate to acetoacetate. Formation of the enzyme-CoA intermediate proceeds via an unstable anhydride species formed between the carboxylate groups of the enzyme and substrate.</text>
</comment>
<dbReference type="PANTHER" id="PTHR43293">
    <property type="entry name" value="ACETATE COA-TRANSFERASE YDIF"/>
    <property type="match status" value="1"/>
</dbReference>
<dbReference type="InterPro" id="IPR014388">
    <property type="entry name" value="3-oxoacid_CoA-transferase"/>
</dbReference>
<dbReference type="GO" id="GO:0046952">
    <property type="term" value="P:ketone body catabolic process"/>
    <property type="evidence" value="ECO:0007669"/>
    <property type="project" value="InterPro"/>
</dbReference>
<sequence>MAIPLRLAILQGHLQPTSSQVECRSIESSFTEAARQGKLAIAQEAVAAIPDGATITVSGFVGCGCPELLVNTLRERFDRSGHPCGLHLFQVVAVGNGKGRGLSVLAAEGLVTRYTYSWTGLCPEFVALARAGKLQAWNLPLGVLSHLVRDCAAGRPGTLTRIGLATFVDPRERGGKVGGPHQADVVQVVQMGGRELLWYQAPPAIHAALLRGTTADEDGNISVEDEAFYADTLNQAMAVHNSGGIVIVQVQRIAARGSLPTRAVHIPGALVDKVVLAPAELHWQSFAGPATDGTLSGALKAPCASLTPLALSVRRAIAFRAMLEIDRAHAVVNVGVGMPEGIARMVATHGQTHIASAWPITLTTEVGMFGGSPAGGMHFGAAHSSDAHMPCASMLDFYQGGGSDVAFLGMAEIDAAGNVNVSRFENRAPGCGGFIDISSAAKKVVFVGTFTSGGLKASVGEGRLKVEREGRVRKFCRSVCEKTFAASGAGERPVWVITERAVFCLRPGAGLELVEVAPGVDLERDVLGQMDFKPIVKDVKLMDARCFSL</sequence>
<dbReference type="AlphaFoldDB" id="A0AAW1SGG8"/>
<dbReference type="InterPro" id="IPR004165">
    <property type="entry name" value="CoA_trans_fam_I"/>
</dbReference>
<dbReference type="Proteomes" id="UP001445335">
    <property type="component" value="Unassembled WGS sequence"/>
</dbReference>
<dbReference type="InterPro" id="IPR037171">
    <property type="entry name" value="NagB/RpiA_transferase-like"/>
</dbReference>
<evidence type="ECO:0000256" key="2">
    <source>
        <dbReference type="ARBA" id="ARBA00022679"/>
    </source>
</evidence>
<gene>
    <name evidence="5" type="ORF">WJX81_005954</name>
</gene>
<dbReference type="EC" id="2.8.3.5" evidence="3"/>
<evidence type="ECO:0000313" key="6">
    <source>
        <dbReference type="Proteomes" id="UP001445335"/>
    </source>
</evidence>
<comment type="pathway">
    <text evidence="3">Ketone metabolism; succinyl-CoA degradation; acetoacetyl-CoA from succinyl-CoA: step 1/1.</text>
</comment>
<evidence type="ECO:0000256" key="1">
    <source>
        <dbReference type="ARBA" id="ARBA00007154"/>
    </source>
</evidence>
<dbReference type="PANTHER" id="PTHR43293:SF1">
    <property type="entry name" value="ACETATE COA-TRANSFERASE YDIF"/>
    <property type="match status" value="1"/>
</dbReference>